<dbReference type="EC" id="3.6.4.12" evidence="4"/>
<dbReference type="SMART" id="SM00786">
    <property type="entry name" value="SHR3_chaperone"/>
    <property type="match status" value="1"/>
</dbReference>
<name>A0A0G4M4U8_VERLO</name>
<dbReference type="PANTHER" id="PTHR43788">
    <property type="entry name" value="DNA2/NAM7 HELICASE FAMILY MEMBER"/>
    <property type="match status" value="1"/>
</dbReference>
<evidence type="ECO:0000256" key="14">
    <source>
        <dbReference type="SAM" id="Phobius"/>
    </source>
</evidence>
<feature type="compositionally biased region" description="Basic and acidic residues" evidence="13">
    <location>
        <begin position="695"/>
        <end position="716"/>
    </location>
</feature>
<dbReference type="InterPro" id="IPR050534">
    <property type="entry name" value="Coronavir_polyprotein_1ab"/>
</dbReference>
<dbReference type="Gene3D" id="2.40.30.270">
    <property type="match status" value="1"/>
</dbReference>
<dbReference type="CDD" id="cd18808">
    <property type="entry name" value="SF1_C_Upf1"/>
    <property type="match status" value="1"/>
</dbReference>
<evidence type="ECO:0000256" key="4">
    <source>
        <dbReference type="ARBA" id="ARBA00012551"/>
    </source>
</evidence>
<dbReference type="InterPro" id="IPR047187">
    <property type="entry name" value="SF1_C_Upf1"/>
</dbReference>
<dbReference type="Proteomes" id="UP000044602">
    <property type="component" value="Unassembled WGS sequence"/>
</dbReference>
<evidence type="ECO:0000256" key="6">
    <source>
        <dbReference type="ARBA" id="ARBA00022741"/>
    </source>
</evidence>
<keyword evidence="14" id="KW-1133">Transmembrane helix</keyword>
<dbReference type="GO" id="GO:0005524">
    <property type="term" value="F:ATP binding"/>
    <property type="evidence" value="ECO:0007669"/>
    <property type="project" value="UniProtKB-KW"/>
</dbReference>
<feature type="region of interest" description="Disordered" evidence="13">
    <location>
        <begin position="936"/>
        <end position="976"/>
    </location>
</feature>
<evidence type="ECO:0000256" key="9">
    <source>
        <dbReference type="ARBA" id="ARBA00022840"/>
    </source>
</evidence>
<dbReference type="GO" id="GO:0016787">
    <property type="term" value="F:hydrolase activity"/>
    <property type="evidence" value="ECO:0007669"/>
    <property type="project" value="UniProtKB-KW"/>
</dbReference>
<dbReference type="CDD" id="cd18044">
    <property type="entry name" value="DEXXQc_SMUBP2"/>
    <property type="match status" value="1"/>
</dbReference>
<dbReference type="InterPro" id="IPR014001">
    <property type="entry name" value="Helicase_ATP-bd"/>
</dbReference>
<evidence type="ECO:0000256" key="2">
    <source>
        <dbReference type="ARBA" id="ARBA00004496"/>
    </source>
</evidence>
<feature type="region of interest" description="Disordered" evidence="13">
    <location>
        <begin position="1135"/>
        <end position="1168"/>
    </location>
</feature>
<dbReference type="InterPro" id="IPR003593">
    <property type="entry name" value="AAA+_ATPase"/>
</dbReference>
<proteinExistence type="inferred from homology"/>
<evidence type="ECO:0000256" key="12">
    <source>
        <dbReference type="SAM" id="Coils"/>
    </source>
</evidence>
<sequence length="1946" mass="210416">MAPKEEPPSIPLFASTQLALLSSELAADLAQTSTLLAFHAPATLQRAGLALTSLLPQARRTGPGGRTLLELAPDPATAKTQDLPEHGLRPGDIVLVAEQPAGAAKKRELRELEAKGGRAVVARVRRECVTVALEGEEEGDWSGRLWIVKLADEVTYKRMNQTMEKLQKMPEAEYSSFMRVLFGLSSPSPIPVDLAADGELGKLEWIDPSLNDSQKDAIRFALASREVALIHGPPGTGKTHTLIELILQLVRRDQRILVCGPSNISVDNIVERLAPHKIPIIRLGHPARLLPSVLAHSLDVLTHTSSAGAIVQDVRAEMDAKQASLKKARTGRDRRAIYADLKDLRKEYRERERGCLRELLGGSKVVLATLHGAGGFQLRDEKFDVVIIDEASQALEAQCWVPLLRANKVVCAGDHLQLPPTIKSLNSKTNMPKKKDEEEVPIVKGMTLETTLFDRLLSLHGPSIKRMLTTQYRMHEAIMRFPSDELYEGRLVAAESVATRLLKDMPYAVQDTEDTNEPLVFIDTQGGDFPEKSEEDSDDAAKKAKLSLNGESKSNEMEAAVVRQHARQLVEAGIKPEDIAVVTPYNAQLALLAPLKEELPGIELGSVDGFQGREKEAVIVSLVRSNGDGEVGFLAEKRRLNVVSEATENTNNSKDKPQRKKSTLRGAFSKLFGRKKKTTSLSAPPERASTYDSPSQHRSDPSALAREPKKETDAKRAASLPITEYDRALRSHSVGPNDFSAIESARNSMHVDATLSGRRRAATATGQLFGPRDGEIGGLSPRPASTHARGSRLFPMDEDPEEIGRAITSDVVGKRRSRSLSGIAGPQDDRADVRRRSDEIRYWRESYDPAFMSPTSSNAPDHDNDETGTPGAATQDAPPKTPLEPFNFGNMPHLNVMAGMKITAAASLETRIDTLEAKMRRAEKIITQLCNAAPGTRIQPDQFHRPPSSLPTPNRSTMTAVPGMQSSSSRHGSMCSRDSRASFLEGVRDNDSATQLTAPSVANRPTSDSTIRGAVSLPTISQGVSGPLTTEHYSTLLRLLEAERASRHSLEAQVRMLAQRLEAVAASTPKQRWASIHGEPPPTARSFGDVSAFDQQTPEYEYGNGHKNQPLMPEDSGIATRGLAGVDEDDYSETYATPREEQSHGYGAFGEELRDGDGDEDDEDGQRKKAARTLSLTIMAGSKPSSPFGTFLIVGSVCFFLGILFASFPYDYPLLWTSAPVPEAYYAQLETHLRFIYAAPPLIGRLLTSIILVGFIGFFVKLFKASEANVLFDGASLVLYFIGVGVYLTNIVRGLRAVGEGIWDDPDWEVKANGNAGQGDGLVLGKEDSLKVLSASNTILALVLVGVLVLQVGQAYAERKELEEIEALDKKDKEAAAAAGKGGAANKKKHITKPPLPEHVHSCLVVALLLMPTMSSWLKRLVERASSAGLSDAARLSTTNRGGAFNPSPLSRFTVYGAGNKHDLVEKLAQEADSSGLRRTKGQNAVVILASRNHASWLTDKTFMANLLESFSSKSAKANGDAAEINVLAAAVDGLWPEYPLLPARHGFSIISGPLDHLLPGLWAQVNASPAPVKGHPEKAALTFRVNKADANVGGNATTITLPLANTIFQNSRPFTLLASRWRREGPGSSLTMSDMVTSPSREVVCTGADAAATTPCILMNPITAPRTIVSGLGNIVRQIDVDGKTVPASQELEAAATKLFNRRRRVDGPRALPKGPLGVWALVSPPEIGKDIVKSVDQTSVDEIGEDASLQDELRAAGRWDRFGPGLALGQRIFQVISGGGGWGKKQGLLSLDTETQFSLTGEEDLESFIRSFHGQKGGDGEDAPLDSGVVAPGSTLQFFTTAVGELPEPRQADFSLTEHICGELDAFGVSKHIHEKPKVSLGGVSWTILPGKFGAVSSECMYVYNMDAAGPQNDDTGRLQTKVNIPESYISTRPIPGGDDHTGR</sequence>
<evidence type="ECO:0000259" key="16">
    <source>
        <dbReference type="SMART" id="SM00487"/>
    </source>
</evidence>
<dbReference type="EMBL" id="CVQH01020962">
    <property type="protein sequence ID" value="CRK28965.1"/>
    <property type="molecule type" value="Genomic_DNA"/>
</dbReference>
<keyword evidence="7" id="KW-0378">Hydrolase</keyword>
<dbReference type="GO" id="GO:0003723">
    <property type="term" value="F:RNA binding"/>
    <property type="evidence" value="ECO:0007669"/>
    <property type="project" value="InterPro"/>
</dbReference>
<keyword evidence="14" id="KW-0812">Transmembrane</keyword>
<keyword evidence="10" id="KW-0539">Nucleus</keyword>
<evidence type="ECO:0000256" key="5">
    <source>
        <dbReference type="ARBA" id="ARBA00022490"/>
    </source>
</evidence>
<feature type="region of interest" description="Disordered" evidence="13">
    <location>
        <begin position="524"/>
        <end position="551"/>
    </location>
</feature>
<dbReference type="InterPro" id="IPR041679">
    <property type="entry name" value="DNA2/NAM7-like_C"/>
</dbReference>
<keyword evidence="6" id="KW-0547">Nucleotide-binding</keyword>
<dbReference type="Gene3D" id="3.40.50.300">
    <property type="entry name" value="P-loop containing nucleotide triphosphate hydrolases"/>
    <property type="match status" value="2"/>
</dbReference>
<feature type="region of interest" description="Disordered" evidence="13">
    <location>
        <begin position="765"/>
        <end position="797"/>
    </location>
</feature>
<protein>
    <recommendedName>
        <fullName evidence="4">DNA helicase</fullName>
        <ecNumber evidence="4">3.6.4.12</ecNumber>
    </recommendedName>
</protein>
<keyword evidence="5" id="KW-0963">Cytoplasm</keyword>
<evidence type="ECO:0000313" key="17">
    <source>
        <dbReference type="EMBL" id="CRK28965.1"/>
    </source>
</evidence>
<evidence type="ECO:0000256" key="11">
    <source>
        <dbReference type="ARBA" id="ARBA00048432"/>
    </source>
</evidence>
<feature type="region of interest" description="Disordered" evidence="13">
    <location>
        <begin position="1915"/>
        <end position="1946"/>
    </location>
</feature>
<evidence type="ECO:0000259" key="15">
    <source>
        <dbReference type="SMART" id="SM00382"/>
    </source>
</evidence>
<feature type="transmembrane region" description="Helical" evidence="14">
    <location>
        <begin position="1339"/>
        <end position="1357"/>
    </location>
</feature>
<feature type="compositionally biased region" description="Polar residues" evidence="13">
    <location>
        <begin position="992"/>
        <end position="1010"/>
    </location>
</feature>
<dbReference type="SMART" id="SM00382">
    <property type="entry name" value="AAA"/>
    <property type="match status" value="1"/>
</dbReference>
<feature type="domain" description="Helicase ATP-binding" evidence="16">
    <location>
        <begin position="206"/>
        <end position="438"/>
    </location>
</feature>
<dbReference type="Pfam" id="PF21138">
    <property type="entry name" value="SMUBP-2_HCS1_1B"/>
    <property type="match status" value="1"/>
</dbReference>
<keyword evidence="8" id="KW-0347">Helicase</keyword>
<dbReference type="SMART" id="SM00487">
    <property type="entry name" value="DEXDc"/>
    <property type="match status" value="1"/>
</dbReference>
<evidence type="ECO:0000256" key="10">
    <source>
        <dbReference type="ARBA" id="ARBA00023242"/>
    </source>
</evidence>
<feature type="domain" description="AAA+ ATPase" evidence="15">
    <location>
        <begin position="224"/>
        <end position="463"/>
    </location>
</feature>
<evidence type="ECO:0000256" key="1">
    <source>
        <dbReference type="ARBA" id="ARBA00004123"/>
    </source>
</evidence>
<evidence type="ECO:0000256" key="3">
    <source>
        <dbReference type="ARBA" id="ARBA00007913"/>
    </source>
</evidence>
<comment type="catalytic activity">
    <reaction evidence="11">
        <text>ATP + H2O = ADP + phosphate + H(+)</text>
        <dbReference type="Rhea" id="RHEA:13065"/>
        <dbReference type="ChEBI" id="CHEBI:15377"/>
        <dbReference type="ChEBI" id="CHEBI:15378"/>
        <dbReference type="ChEBI" id="CHEBI:30616"/>
        <dbReference type="ChEBI" id="CHEBI:43474"/>
        <dbReference type="ChEBI" id="CHEBI:456216"/>
        <dbReference type="EC" id="3.6.4.12"/>
    </reaction>
    <physiologicalReaction direction="left-to-right" evidence="11">
        <dbReference type="Rhea" id="RHEA:13066"/>
    </physiologicalReaction>
</comment>
<dbReference type="InterPro" id="IPR048761">
    <property type="entry name" value="SMUBP-2_HCS1_1B"/>
</dbReference>
<feature type="region of interest" description="Disordered" evidence="13">
    <location>
        <begin position="991"/>
        <end position="1011"/>
    </location>
</feature>
<feature type="transmembrane region" description="Helical" evidence="14">
    <location>
        <begin position="1242"/>
        <end position="1263"/>
    </location>
</feature>
<evidence type="ECO:0000313" key="18">
    <source>
        <dbReference type="Proteomes" id="UP000044602"/>
    </source>
</evidence>
<accession>A0A0G4M4U8</accession>
<dbReference type="GO" id="GO:0043139">
    <property type="term" value="F:5'-3' DNA helicase activity"/>
    <property type="evidence" value="ECO:0007669"/>
    <property type="project" value="TreeGrafter"/>
</dbReference>
<feature type="region of interest" description="Disordered" evidence="13">
    <location>
        <begin position="813"/>
        <end position="883"/>
    </location>
</feature>
<keyword evidence="12" id="KW-0175">Coiled coil</keyword>
<keyword evidence="18" id="KW-1185">Reference proteome</keyword>
<dbReference type="InterPro" id="IPR013248">
    <property type="entry name" value="Psh3/Shr3"/>
</dbReference>
<evidence type="ECO:0000256" key="7">
    <source>
        <dbReference type="ARBA" id="ARBA00022801"/>
    </source>
</evidence>
<feature type="transmembrane region" description="Helical" evidence="14">
    <location>
        <begin position="1188"/>
        <end position="1208"/>
    </location>
</feature>
<organism evidence="17 18">
    <name type="scientific">Verticillium longisporum</name>
    <name type="common">Verticillium dahliae var. longisporum</name>
    <dbReference type="NCBI Taxonomy" id="100787"/>
    <lineage>
        <taxon>Eukaryota</taxon>
        <taxon>Fungi</taxon>
        <taxon>Dikarya</taxon>
        <taxon>Ascomycota</taxon>
        <taxon>Pezizomycotina</taxon>
        <taxon>Sordariomycetes</taxon>
        <taxon>Hypocreomycetidae</taxon>
        <taxon>Glomerellales</taxon>
        <taxon>Plectosphaerellaceae</taxon>
        <taxon>Verticillium</taxon>
    </lineage>
</organism>
<feature type="compositionally biased region" description="Low complexity" evidence="13">
    <location>
        <begin position="966"/>
        <end position="976"/>
    </location>
</feature>
<keyword evidence="14" id="KW-0472">Membrane</keyword>
<dbReference type="SUPFAM" id="SSF52540">
    <property type="entry name" value="P-loop containing nucleoside triphosphate hydrolases"/>
    <property type="match status" value="1"/>
</dbReference>
<dbReference type="InterPro" id="IPR027417">
    <property type="entry name" value="P-loop_NTPase"/>
</dbReference>
<dbReference type="Pfam" id="PF13087">
    <property type="entry name" value="AAA_12"/>
    <property type="match status" value="1"/>
</dbReference>
<dbReference type="GO" id="GO:0005634">
    <property type="term" value="C:nucleus"/>
    <property type="evidence" value="ECO:0007669"/>
    <property type="project" value="UniProtKB-SubCell"/>
</dbReference>
<evidence type="ECO:0000256" key="8">
    <source>
        <dbReference type="ARBA" id="ARBA00022806"/>
    </source>
</evidence>
<evidence type="ECO:0000256" key="13">
    <source>
        <dbReference type="SAM" id="MobiDB-lite"/>
    </source>
</evidence>
<feature type="coiled-coil region" evidence="12">
    <location>
        <begin position="905"/>
        <end position="932"/>
    </location>
</feature>
<dbReference type="Pfam" id="PF08229">
    <property type="entry name" value="SHR3_chaperone"/>
    <property type="match status" value="1"/>
</dbReference>
<comment type="subcellular location">
    <subcellularLocation>
        <location evidence="2">Cytoplasm</location>
    </subcellularLocation>
    <subcellularLocation>
        <location evidence="1">Nucleus</location>
    </subcellularLocation>
</comment>
<feature type="compositionally biased region" description="Basic and acidic residues" evidence="13">
    <location>
        <begin position="827"/>
        <end position="847"/>
    </location>
</feature>
<keyword evidence="9" id="KW-0067">ATP-binding</keyword>
<dbReference type="PANTHER" id="PTHR43788:SF8">
    <property type="entry name" value="DNA-BINDING PROTEIN SMUBP-2"/>
    <property type="match status" value="1"/>
</dbReference>
<dbReference type="Pfam" id="PF13086">
    <property type="entry name" value="AAA_11"/>
    <property type="match status" value="1"/>
</dbReference>
<feature type="region of interest" description="Disordered" evidence="13">
    <location>
        <begin position="1098"/>
        <end position="1119"/>
    </location>
</feature>
<dbReference type="STRING" id="100787.A0A0G4M4U8"/>
<feature type="transmembrane region" description="Helical" evidence="14">
    <location>
        <begin position="1269"/>
        <end position="1288"/>
    </location>
</feature>
<dbReference type="InterPro" id="IPR041677">
    <property type="entry name" value="DNA2/NAM7_AAA_11"/>
</dbReference>
<reference evidence="17 18" key="1">
    <citation type="submission" date="2015-05" db="EMBL/GenBank/DDBJ databases">
        <authorList>
            <person name="Wang D.B."/>
            <person name="Wang M."/>
        </authorList>
    </citation>
    <scope>NUCLEOTIDE SEQUENCE [LARGE SCALE GENOMIC DNA]</scope>
    <source>
        <strain evidence="17">VL1</strain>
    </source>
</reference>
<dbReference type="GO" id="GO:0005737">
    <property type="term" value="C:cytoplasm"/>
    <property type="evidence" value="ECO:0007669"/>
    <property type="project" value="UniProtKB-SubCell"/>
</dbReference>
<feature type="region of interest" description="Disordered" evidence="13">
    <location>
        <begin position="645"/>
        <end position="719"/>
    </location>
</feature>
<gene>
    <name evidence="17" type="ORF">BN1708_015425</name>
</gene>
<comment type="similarity">
    <text evidence="3">Belongs to the DNA2/NAM7 helicase family.</text>
</comment>